<protein>
    <recommendedName>
        <fullName evidence="4">Secreted protein</fullName>
    </recommendedName>
</protein>
<evidence type="ECO:0000256" key="1">
    <source>
        <dbReference type="SAM" id="SignalP"/>
    </source>
</evidence>
<name>J7MGM0_THEOR</name>
<dbReference type="AlphaFoldDB" id="J7MGM0"/>
<evidence type="ECO:0000313" key="3">
    <source>
        <dbReference type="Proteomes" id="UP000003786"/>
    </source>
</evidence>
<accession>J7MGM0</accession>
<dbReference type="GeneID" id="20713032"/>
<evidence type="ECO:0000313" key="2">
    <source>
        <dbReference type="EMBL" id="BAM38596.1"/>
    </source>
</evidence>
<proteinExistence type="predicted"/>
<feature type="signal peptide" evidence="1">
    <location>
        <begin position="1"/>
        <end position="23"/>
    </location>
</feature>
<dbReference type="Proteomes" id="UP000003786">
    <property type="component" value="Chromosome 1"/>
</dbReference>
<keyword evidence="1" id="KW-0732">Signal</keyword>
<keyword evidence="3" id="KW-1185">Reference proteome</keyword>
<organism evidence="2 3">
    <name type="scientific">Theileria orientalis strain Shintoku</name>
    <dbReference type="NCBI Taxonomy" id="869250"/>
    <lineage>
        <taxon>Eukaryota</taxon>
        <taxon>Sar</taxon>
        <taxon>Alveolata</taxon>
        <taxon>Apicomplexa</taxon>
        <taxon>Aconoidasida</taxon>
        <taxon>Piroplasmida</taxon>
        <taxon>Theileriidae</taxon>
        <taxon>Theileria</taxon>
    </lineage>
</organism>
<dbReference type="EMBL" id="AP011946">
    <property type="protein sequence ID" value="BAM38596.1"/>
    <property type="molecule type" value="Genomic_DNA"/>
</dbReference>
<feature type="chain" id="PRO_5003794974" description="Secreted protein" evidence="1">
    <location>
        <begin position="24"/>
        <end position="156"/>
    </location>
</feature>
<gene>
    <name evidence="2" type="ORF">TOT_010000064</name>
</gene>
<dbReference type="VEuPathDB" id="PiroplasmaDB:TOT_010000064"/>
<dbReference type="RefSeq" id="XP_009688897.1">
    <property type="nucleotide sequence ID" value="XM_009690602.1"/>
</dbReference>
<evidence type="ECO:0008006" key="4">
    <source>
        <dbReference type="Google" id="ProtNLM"/>
    </source>
</evidence>
<reference evidence="2 3" key="1">
    <citation type="journal article" date="2012" name="MBio">
        <title>Comparative genome analysis of three eukaryotic parasites with differing abilities to transform leukocytes reveals key mediators of Theileria-induced leukocyte transformation.</title>
        <authorList>
            <person name="Hayashida K."/>
            <person name="Hara Y."/>
            <person name="Abe T."/>
            <person name="Yamasaki C."/>
            <person name="Toyoda A."/>
            <person name="Kosuge T."/>
            <person name="Suzuki Y."/>
            <person name="Sato Y."/>
            <person name="Kawashima S."/>
            <person name="Katayama T."/>
            <person name="Wakaguri H."/>
            <person name="Inoue N."/>
            <person name="Homma K."/>
            <person name="Tada-Umezaki M."/>
            <person name="Yagi Y."/>
            <person name="Fujii Y."/>
            <person name="Habara T."/>
            <person name="Kanehisa M."/>
            <person name="Watanabe H."/>
            <person name="Ito K."/>
            <person name="Gojobori T."/>
            <person name="Sugawara H."/>
            <person name="Imanishi T."/>
            <person name="Weir W."/>
            <person name="Gardner M."/>
            <person name="Pain A."/>
            <person name="Shiels B."/>
            <person name="Hattori M."/>
            <person name="Nene V."/>
            <person name="Sugimoto C."/>
        </authorList>
    </citation>
    <scope>NUCLEOTIDE SEQUENCE [LARGE SCALE GENOMIC DNA]</scope>
    <source>
        <strain evidence="2 3">Shintoku</strain>
    </source>
</reference>
<sequence>MLGSVHQLRMYVVLFFMWNFSSNLFCEGSGCCRTGTLHSKFLVVYLPSDAGSFQRIVAFRLERLLICQVCKVVTQDRRGVYPWPNVSLINLHKSNINYGNWFGRYSFNSFRFILDGPINLISTCSLVQKLNMSGLGKTYFFWKNGLPLCLSHNRNV</sequence>
<dbReference type="KEGG" id="tot:TOT_010000064"/>